<evidence type="ECO:0000313" key="4">
    <source>
        <dbReference type="EMBL" id="GAA3205518.1"/>
    </source>
</evidence>
<sequence length="555" mass="59974">MSMSPEPSETSQSSEASAPLESSESLGSSKPSESSESSESPELIPLPVTAVTCTEDRAHVERTAVLDLEAGTRRLRLGPVGATAVDRTLHAELSADLPATVLDVRIVRTWTPRGPRPAEDDSALRRHITALEDERTALEQRCDRLRVRLDLLGRLAADLLREIAQGAGCGETDRARWARELDRVDGERDVRGEELRAAEARTAAVTAELAEAERAMGLAETEPAELVGHIELTVRAEAAGRAVLRLSHLTPCALWRPAYRAVLDGDSLTLDTDAIVWQRTGEDWTDVRLTLSTARSARATEPPRLAEDRLTLEDRPAADRRTVHVDLREEEVAEPGPAPVTGLPGVDDGGQVRVLHSATPVSVPADGRAHRVPLSSFTSTARSEYTCSPELSPLVGQVVRFDNLSGHALLAGPVDLVRGSGFSGRGTLSFTAPGAAVDLAFGSRDDHRVLRHTEETRDTSALTQRTVVTRTVRLHLSRFSGPAEHRDETVVVRERVPVSEVSAVEVRLRREACSPAPDAIDEDGIVRWNVPLAPGGRRTVTLVYEMSASGKVSGL</sequence>
<organism evidence="4 5">
    <name type="scientific">Streptomyces virens</name>
    <dbReference type="NCBI Taxonomy" id="285572"/>
    <lineage>
        <taxon>Bacteria</taxon>
        <taxon>Bacillati</taxon>
        <taxon>Actinomycetota</taxon>
        <taxon>Actinomycetes</taxon>
        <taxon>Kitasatosporales</taxon>
        <taxon>Streptomycetaceae</taxon>
        <taxon>Streptomyces</taxon>
    </lineage>
</organism>
<dbReference type="Proteomes" id="UP001501866">
    <property type="component" value="Unassembled WGS sequence"/>
</dbReference>
<reference evidence="5" key="1">
    <citation type="journal article" date="2019" name="Int. J. Syst. Evol. Microbiol.">
        <title>The Global Catalogue of Microorganisms (GCM) 10K type strain sequencing project: providing services to taxonomists for standard genome sequencing and annotation.</title>
        <authorList>
            <consortium name="The Broad Institute Genomics Platform"/>
            <consortium name="The Broad Institute Genome Sequencing Center for Infectious Disease"/>
            <person name="Wu L."/>
            <person name="Ma J."/>
        </authorList>
    </citation>
    <scope>NUCLEOTIDE SEQUENCE [LARGE SCALE GENOMIC DNA]</scope>
    <source>
        <strain evidence="5">JCM 9095</strain>
    </source>
</reference>
<proteinExistence type="predicted"/>
<feature type="domain" description="DUF4139" evidence="2">
    <location>
        <begin position="244"/>
        <end position="548"/>
    </location>
</feature>
<feature type="region of interest" description="Disordered" evidence="1">
    <location>
        <begin position="1"/>
        <end position="48"/>
    </location>
</feature>
<accession>A0ABP6Q6H1</accession>
<evidence type="ECO:0000256" key="1">
    <source>
        <dbReference type="SAM" id="MobiDB-lite"/>
    </source>
</evidence>
<dbReference type="Pfam" id="PF13600">
    <property type="entry name" value="DUF4140"/>
    <property type="match status" value="1"/>
</dbReference>
<dbReference type="NCBIfam" id="TIGR02231">
    <property type="entry name" value="mucoidy inhibitor MuiA family protein"/>
    <property type="match status" value="1"/>
</dbReference>
<dbReference type="PANTHER" id="PTHR31005">
    <property type="entry name" value="DUF4139 DOMAIN-CONTAINING PROTEIN"/>
    <property type="match status" value="1"/>
</dbReference>
<gene>
    <name evidence="4" type="primary">muiA</name>
    <name evidence="4" type="ORF">GCM10010451_65050</name>
</gene>
<dbReference type="PANTHER" id="PTHR31005:SF8">
    <property type="entry name" value="DUF4139 DOMAIN-CONTAINING PROTEIN"/>
    <property type="match status" value="1"/>
</dbReference>
<protein>
    <submittedName>
        <fullName evidence="4">Mucoidy inhibitor MuiA</fullName>
    </submittedName>
</protein>
<name>A0ABP6Q6H1_9ACTN</name>
<evidence type="ECO:0000259" key="2">
    <source>
        <dbReference type="Pfam" id="PF13598"/>
    </source>
</evidence>
<dbReference type="Pfam" id="PF13598">
    <property type="entry name" value="DUF4139"/>
    <property type="match status" value="1"/>
</dbReference>
<dbReference type="InterPro" id="IPR025554">
    <property type="entry name" value="DUF4140"/>
</dbReference>
<dbReference type="EMBL" id="BAAAUH010000092">
    <property type="protein sequence ID" value="GAA3205518.1"/>
    <property type="molecule type" value="Genomic_DNA"/>
</dbReference>
<dbReference type="InterPro" id="IPR011935">
    <property type="entry name" value="CHP02231"/>
</dbReference>
<feature type="compositionally biased region" description="Low complexity" evidence="1">
    <location>
        <begin position="1"/>
        <end position="47"/>
    </location>
</feature>
<feature type="domain" description="DUF4140" evidence="3">
    <location>
        <begin position="51"/>
        <end position="152"/>
    </location>
</feature>
<keyword evidence="5" id="KW-1185">Reference proteome</keyword>
<dbReference type="InterPro" id="IPR037291">
    <property type="entry name" value="DUF4139"/>
</dbReference>
<evidence type="ECO:0000259" key="3">
    <source>
        <dbReference type="Pfam" id="PF13600"/>
    </source>
</evidence>
<comment type="caution">
    <text evidence="4">The sequence shown here is derived from an EMBL/GenBank/DDBJ whole genome shotgun (WGS) entry which is preliminary data.</text>
</comment>
<evidence type="ECO:0000313" key="5">
    <source>
        <dbReference type="Proteomes" id="UP001501866"/>
    </source>
</evidence>